<protein>
    <submittedName>
        <fullName evidence="1">Uncharacterized protein</fullName>
    </submittedName>
</protein>
<evidence type="ECO:0000313" key="1">
    <source>
        <dbReference type="EMBL" id="KCW54166.1"/>
    </source>
</evidence>
<name>A0A059AKD8_EUCGR</name>
<gene>
    <name evidence="1" type="ORF">EUGRSUZ_I00142</name>
</gene>
<dbReference type="EMBL" id="KK198761">
    <property type="protein sequence ID" value="KCW54166.1"/>
    <property type="molecule type" value="Genomic_DNA"/>
</dbReference>
<dbReference type="AlphaFoldDB" id="A0A059AKD8"/>
<sequence>MPHLFPNTFDCSSCAQAKQMTESLVLYSLASKTWSPCNCSLTSSEANSFRYRSFRLHLPVIYHDRI</sequence>
<accession>A0A059AKD8</accession>
<organism evidence="1">
    <name type="scientific">Eucalyptus grandis</name>
    <name type="common">Flooded gum</name>
    <dbReference type="NCBI Taxonomy" id="71139"/>
    <lineage>
        <taxon>Eukaryota</taxon>
        <taxon>Viridiplantae</taxon>
        <taxon>Streptophyta</taxon>
        <taxon>Embryophyta</taxon>
        <taxon>Tracheophyta</taxon>
        <taxon>Spermatophyta</taxon>
        <taxon>Magnoliopsida</taxon>
        <taxon>eudicotyledons</taxon>
        <taxon>Gunneridae</taxon>
        <taxon>Pentapetalae</taxon>
        <taxon>rosids</taxon>
        <taxon>malvids</taxon>
        <taxon>Myrtales</taxon>
        <taxon>Myrtaceae</taxon>
        <taxon>Myrtoideae</taxon>
        <taxon>Eucalypteae</taxon>
        <taxon>Eucalyptus</taxon>
    </lineage>
</organism>
<proteinExistence type="predicted"/>
<dbReference type="Gramene" id="KCW54166">
    <property type="protein sequence ID" value="KCW54166"/>
    <property type="gene ID" value="EUGRSUZ_I00142"/>
</dbReference>
<dbReference type="InParanoid" id="A0A059AKD8"/>
<reference evidence="1" key="1">
    <citation type="submission" date="2013-07" db="EMBL/GenBank/DDBJ databases">
        <title>The genome of Eucalyptus grandis.</title>
        <authorList>
            <person name="Schmutz J."/>
            <person name="Hayes R."/>
            <person name="Myburg A."/>
            <person name="Tuskan G."/>
            <person name="Grattapaglia D."/>
            <person name="Rokhsar D.S."/>
        </authorList>
    </citation>
    <scope>NUCLEOTIDE SEQUENCE</scope>
    <source>
        <tissue evidence="1">Leaf extractions</tissue>
    </source>
</reference>